<sequence length="575" mass="66365">MKRNFQPAISNDSSRRKRTKVGDLDRDRPLTCRRDSSPISLKERHVTYAKNAKTSEFAFFKKFKEDASHRFSSSLPRQKELQSKKFNSSDCFRESASPVENRCKDFTSHHLVEKVTPVNFNSLHLPLGNPSKISDVDVKHAHKTFEDIQSKQRNVENDDIFSRKRQKLRQFIQNMSFRGTGESYEKGYGVISRLLSRLIPERNHYKFNNNLEKIQKLRGRCYPRLDYEHHLNNSLSPCRLNNSRGRSSFHSDFSTNSNDNNFQVKYRTKEFDCDVDRKMTLLDVNGSPLTAAVENYRSFISSLFNPQYSLYDQDEHLHLRKQKLEPLLLGWDTDYIKDESSSQLTELNTFAKSPISFADDHQPTLHESFGAVALCSSPFPSSNRINFNSLPYSNLASYQIQGLSWQNVSKEEDIDATFNNLHLNFSSVPKCLHQCNSYVDDGGCHDLCAQNADWVMNNVVNDESQHPSVESLCASGLVFDFGWKYLSGSKEQCQTSYHILKYPLDEIQPTALINEEWSNDSSDDVLVDYGPPFYIQPESFFQEGKVYSVLTDKLSCWDVVRSEINVDDITEMNYK</sequence>
<reference evidence="2" key="1">
    <citation type="submission" date="2025-05" db="UniProtKB">
        <authorList>
            <consortium name="RefSeq"/>
        </authorList>
    </citation>
    <scope>NUCLEOTIDE SEQUENCE [LARGE SCALE GENOMIC DNA]</scope>
</reference>
<feature type="compositionally biased region" description="Basic and acidic residues" evidence="1">
    <location>
        <begin position="20"/>
        <end position="35"/>
    </location>
</feature>
<evidence type="ECO:0000313" key="2">
    <source>
        <dbReference type="Proteomes" id="UP001652600"/>
    </source>
</evidence>
<dbReference type="InParanoid" id="A0A1S3CFT3"/>
<proteinExistence type="predicted"/>
<dbReference type="KEGG" id="cmo:103500465"/>
<name>A0A1S3CFT3_CUCME</name>
<dbReference type="AlphaFoldDB" id="A0A1S3CFT3"/>
<organism evidence="2 3">
    <name type="scientific">Cucumis melo</name>
    <name type="common">Muskmelon</name>
    <dbReference type="NCBI Taxonomy" id="3656"/>
    <lineage>
        <taxon>Eukaryota</taxon>
        <taxon>Viridiplantae</taxon>
        <taxon>Streptophyta</taxon>
        <taxon>Embryophyta</taxon>
        <taxon>Tracheophyta</taxon>
        <taxon>Spermatophyta</taxon>
        <taxon>Magnoliopsida</taxon>
        <taxon>eudicotyledons</taxon>
        <taxon>Gunneridae</taxon>
        <taxon>Pentapetalae</taxon>
        <taxon>rosids</taxon>
        <taxon>fabids</taxon>
        <taxon>Cucurbitales</taxon>
        <taxon>Cucurbitaceae</taxon>
        <taxon>Benincaseae</taxon>
        <taxon>Cucumis</taxon>
    </lineage>
</organism>
<gene>
    <name evidence="3" type="primary">LOC103500465</name>
</gene>
<evidence type="ECO:0000256" key="1">
    <source>
        <dbReference type="SAM" id="MobiDB-lite"/>
    </source>
</evidence>
<protein>
    <submittedName>
        <fullName evidence="3">Uncharacterized protein LOC103500465</fullName>
    </submittedName>
</protein>
<dbReference type="Proteomes" id="UP001652600">
    <property type="component" value="Chromosome 1"/>
</dbReference>
<dbReference type="RefSeq" id="XP_008461985.1">
    <property type="nucleotide sequence ID" value="XM_008463763.3"/>
</dbReference>
<reference evidence="3" key="2">
    <citation type="submission" date="2025-08" db="UniProtKB">
        <authorList>
            <consortium name="RefSeq"/>
        </authorList>
    </citation>
    <scope>IDENTIFICATION</scope>
    <source>
        <tissue evidence="3">Stem</tissue>
    </source>
</reference>
<dbReference type="GeneID" id="103500465"/>
<dbReference type="OrthoDB" id="1938423at2759"/>
<feature type="region of interest" description="Disordered" evidence="1">
    <location>
        <begin position="1"/>
        <end position="35"/>
    </location>
</feature>
<keyword evidence="2" id="KW-1185">Reference proteome</keyword>
<evidence type="ECO:0000313" key="3">
    <source>
        <dbReference type="RefSeq" id="XP_008461985.1"/>
    </source>
</evidence>
<accession>A0A1S3CFT3</accession>